<gene>
    <name evidence="2" type="ORF">LTR84_005587</name>
</gene>
<keyword evidence="3" id="KW-1185">Reference proteome</keyword>
<sequence>MSDLVRVVPGFSPLNRLLLYISMMLSPAQFAAGLGANCPSNIGFLAYNWYTQIQWYHAARSNQLHALSLLMSQFNFCYTLTYLGGVSSGNMVSAVIVGFGTAGVMVLNNAVAWVSWSTAQVQGYGVYEFWFVGWRTLSPHWHRWFLLIQLVDTLSLLGSVVFAVTIAFRTAAATKDKALVWWYRYQMVFAGGVGVLLSIWPIILWTELIIARNHIMSDTDGTAVWLFVVQVVAMLAPPCFGCCARREKVRSPSKTVVDRATEFTTLVESYQDALPEEQQAPADVPAVAEP</sequence>
<dbReference type="RefSeq" id="XP_064703856.1">
    <property type="nucleotide sequence ID" value="XM_064849153.1"/>
</dbReference>
<keyword evidence="1" id="KW-0472">Membrane</keyword>
<dbReference type="AlphaFoldDB" id="A0AAV9N2S0"/>
<feature type="transmembrane region" description="Helical" evidence="1">
    <location>
        <begin position="144"/>
        <end position="168"/>
    </location>
</feature>
<protein>
    <submittedName>
        <fullName evidence="2">Uncharacterized protein</fullName>
    </submittedName>
</protein>
<feature type="transmembrane region" description="Helical" evidence="1">
    <location>
        <begin position="180"/>
        <end position="203"/>
    </location>
</feature>
<keyword evidence="1" id="KW-1133">Transmembrane helix</keyword>
<comment type="caution">
    <text evidence="2">The sequence shown here is derived from an EMBL/GenBank/DDBJ whole genome shotgun (WGS) entry which is preliminary data.</text>
</comment>
<keyword evidence="1" id="KW-0812">Transmembrane</keyword>
<evidence type="ECO:0000256" key="1">
    <source>
        <dbReference type="SAM" id="Phobius"/>
    </source>
</evidence>
<dbReference type="EMBL" id="JAVRRD010000021">
    <property type="protein sequence ID" value="KAK5048497.1"/>
    <property type="molecule type" value="Genomic_DNA"/>
</dbReference>
<name>A0AAV9N2S0_9EURO</name>
<reference evidence="2 3" key="1">
    <citation type="submission" date="2023-08" db="EMBL/GenBank/DDBJ databases">
        <title>Black Yeasts Isolated from many extreme environments.</title>
        <authorList>
            <person name="Coleine C."/>
            <person name="Stajich J.E."/>
            <person name="Selbmann L."/>
        </authorList>
    </citation>
    <scope>NUCLEOTIDE SEQUENCE [LARGE SCALE GENOMIC DNA]</scope>
    <source>
        <strain evidence="2 3">CCFEE 5792</strain>
    </source>
</reference>
<organism evidence="2 3">
    <name type="scientific">Exophiala bonariae</name>
    <dbReference type="NCBI Taxonomy" id="1690606"/>
    <lineage>
        <taxon>Eukaryota</taxon>
        <taxon>Fungi</taxon>
        <taxon>Dikarya</taxon>
        <taxon>Ascomycota</taxon>
        <taxon>Pezizomycotina</taxon>
        <taxon>Eurotiomycetes</taxon>
        <taxon>Chaetothyriomycetidae</taxon>
        <taxon>Chaetothyriales</taxon>
        <taxon>Herpotrichiellaceae</taxon>
        <taxon>Exophiala</taxon>
    </lineage>
</organism>
<accession>A0AAV9N2S0</accession>
<proteinExistence type="predicted"/>
<feature type="transmembrane region" description="Helical" evidence="1">
    <location>
        <begin position="95"/>
        <end position="116"/>
    </location>
</feature>
<dbReference type="GeneID" id="89973762"/>
<feature type="transmembrane region" description="Helical" evidence="1">
    <location>
        <begin position="223"/>
        <end position="244"/>
    </location>
</feature>
<evidence type="ECO:0000313" key="3">
    <source>
        <dbReference type="Proteomes" id="UP001358417"/>
    </source>
</evidence>
<evidence type="ECO:0000313" key="2">
    <source>
        <dbReference type="EMBL" id="KAK5048497.1"/>
    </source>
</evidence>
<dbReference type="Proteomes" id="UP001358417">
    <property type="component" value="Unassembled WGS sequence"/>
</dbReference>